<keyword evidence="2" id="KW-1185">Reference proteome</keyword>
<protein>
    <submittedName>
        <fullName evidence="3">Uncharacterized protein LOC116200749 isoform X1</fullName>
    </submittedName>
</protein>
<gene>
    <name evidence="3" type="primary">LOC116200749</name>
</gene>
<accession>A0A6P8CZB2</accession>
<evidence type="ECO:0000256" key="1">
    <source>
        <dbReference type="SAM" id="MobiDB-lite"/>
    </source>
</evidence>
<feature type="region of interest" description="Disordered" evidence="1">
    <location>
        <begin position="1"/>
        <end position="24"/>
    </location>
</feature>
<dbReference type="AlphaFoldDB" id="A0A6P8CZB2"/>
<evidence type="ECO:0000313" key="2">
    <source>
        <dbReference type="Proteomes" id="UP000515151"/>
    </source>
</evidence>
<sequence length="228" mass="24858">MESRVGSVNRGIGPTQTIPQFGPKPSKIGRPIHLVGSDSVLLFPFLFSARELHRITALVGEERLSSPLIFSPNFSLSRASCSFVLDCSPPQSSVLPLHSFSLLIAAQLVPDCSSSTLVQSLRRKARLLRVKPELDKAVVVRKDWKTSYDMILYLALSGHRPSLGCWASPHPVAGPLPGPPGGHPFPEREQIVSVAASSYVPVKLQIFLKSRDIQLSSLTFSRTTLTPI</sequence>
<name>A0A6P8CZB2_PUNGR</name>
<dbReference type="RefSeq" id="XP_031387489.1">
    <property type="nucleotide sequence ID" value="XM_031531629.1"/>
</dbReference>
<dbReference type="GeneID" id="116200749"/>
<reference evidence="2" key="1">
    <citation type="journal article" date="2020" name="Plant Biotechnol. J.">
        <title>The pomegranate (Punica granatum L.) draft genome dissects genetic divergence between soft- and hard-seeded cultivars.</title>
        <authorList>
            <person name="Luo X."/>
            <person name="Li H."/>
            <person name="Wu Z."/>
            <person name="Yao W."/>
            <person name="Zhao P."/>
            <person name="Cao D."/>
            <person name="Yu H."/>
            <person name="Li K."/>
            <person name="Poudel K."/>
            <person name="Zhao D."/>
            <person name="Zhang F."/>
            <person name="Xia X."/>
            <person name="Chen L."/>
            <person name="Wang Q."/>
            <person name="Jing D."/>
            <person name="Cao S."/>
        </authorList>
    </citation>
    <scope>NUCLEOTIDE SEQUENCE [LARGE SCALE GENOMIC DNA]</scope>
    <source>
        <strain evidence="2">cv. Tunisia</strain>
    </source>
</reference>
<organism evidence="2 3">
    <name type="scientific">Punica granatum</name>
    <name type="common">Pomegranate</name>
    <dbReference type="NCBI Taxonomy" id="22663"/>
    <lineage>
        <taxon>Eukaryota</taxon>
        <taxon>Viridiplantae</taxon>
        <taxon>Streptophyta</taxon>
        <taxon>Embryophyta</taxon>
        <taxon>Tracheophyta</taxon>
        <taxon>Spermatophyta</taxon>
        <taxon>Magnoliopsida</taxon>
        <taxon>eudicotyledons</taxon>
        <taxon>Gunneridae</taxon>
        <taxon>Pentapetalae</taxon>
        <taxon>rosids</taxon>
        <taxon>malvids</taxon>
        <taxon>Myrtales</taxon>
        <taxon>Lythraceae</taxon>
        <taxon>Punica</taxon>
    </lineage>
</organism>
<evidence type="ECO:0000313" key="3">
    <source>
        <dbReference type="RefSeq" id="XP_031387489.1"/>
    </source>
</evidence>
<reference evidence="3" key="2">
    <citation type="submission" date="2025-08" db="UniProtKB">
        <authorList>
            <consortium name="RefSeq"/>
        </authorList>
    </citation>
    <scope>IDENTIFICATION</scope>
    <source>
        <tissue evidence="3">Leaf</tissue>
    </source>
</reference>
<dbReference type="Proteomes" id="UP000515151">
    <property type="component" value="Chromosome 3"/>
</dbReference>
<proteinExistence type="predicted"/>